<name>A0A067M4Y9_BOTB1</name>
<keyword evidence="3" id="KW-1185">Reference proteome</keyword>
<dbReference type="InParanoid" id="A0A067M4Y9"/>
<gene>
    <name evidence="2" type="ORF">BOTBODRAFT_192952</name>
</gene>
<proteinExistence type="predicted"/>
<evidence type="ECO:0000313" key="3">
    <source>
        <dbReference type="Proteomes" id="UP000027195"/>
    </source>
</evidence>
<evidence type="ECO:0000256" key="1">
    <source>
        <dbReference type="SAM" id="MobiDB-lite"/>
    </source>
</evidence>
<accession>A0A067M4Y9</accession>
<sequence length="497" mass="53120">MFTPTPLRIAPAMQYTLKATGKTVFGGLSMSHQESNTSSNDKLGYYLPPLRFVPRPTPLRKVVTAREEEDDDDDDDSVSFTPTKFRCSFEGLQGSLLDCTLPSPPRVARARLLGSPSTPVKAEKKCRGMERQTTMESLSGTLFPQASGLSSTAPSRSATFDNSPAIDRLLSGFDTSSLFDEALPRTPERSAPRDFASPSFSPGADVLSFTPTRVPSVCPYPQLMDESPLCASGKFANFAGLMELSFSPLCRAAKRQVAPSTPPAVALTSSASHNRMPPVSPEMKFSLAFSLLKDQRVLSPPRRYGPGQSRCFMNLSFSPLSDSKKSVQAVDQGVAGTVSAVRESNSVSSNLEVASESSSRSCLASIRDTYKRCASLFEELFPGEIDKDENMPKISSGSPCRVVQAVPPPGPPEPVVNSGRMSIPRCGSGRSAVGTSSALSLSPAPRPVPPSSALLTAASKPRWRTSELDARIAEVTAIFFRPRAPAKRAATLDLGGA</sequence>
<dbReference type="Proteomes" id="UP000027195">
    <property type="component" value="Unassembled WGS sequence"/>
</dbReference>
<dbReference type="HOGENOM" id="CLU_548565_0_0_1"/>
<evidence type="ECO:0000313" key="2">
    <source>
        <dbReference type="EMBL" id="KDQ06656.1"/>
    </source>
</evidence>
<organism evidence="2 3">
    <name type="scientific">Botryobasidium botryosum (strain FD-172 SS1)</name>
    <dbReference type="NCBI Taxonomy" id="930990"/>
    <lineage>
        <taxon>Eukaryota</taxon>
        <taxon>Fungi</taxon>
        <taxon>Dikarya</taxon>
        <taxon>Basidiomycota</taxon>
        <taxon>Agaricomycotina</taxon>
        <taxon>Agaricomycetes</taxon>
        <taxon>Cantharellales</taxon>
        <taxon>Botryobasidiaceae</taxon>
        <taxon>Botryobasidium</taxon>
    </lineage>
</organism>
<dbReference type="EMBL" id="KL198128">
    <property type="protein sequence ID" value="KDQ06656.1"/>
    <property type="molecule type" value="Genomic_DNA"/>
</dbReference>
<protein>
    <submittedName>
        <fullName evidence="2">Uncharacterized protein</fullName>
    </submittedName>
</protein>
<dbReference type="AlphaFoldDB" id="A0A067M4Y9"/>
<feature type="region of interest" description="Disordered" evidence="1">
    <location>
        <begin position="426"/>
        <end position="453"/>
    </location>
</feature>
<reference evidence="3" key="1">
    <citation type="journal article" date="2014" name="Proc. Natl. Acad. Sci. U.S.A.">
        <title>Extensive sampling of basidiomycete genomes demonstrates inadequacy of the white-rot/brown-rot paradigm for wood decay fungi.</title>
        <authorList>
            <person name="Riley R."/>
            <person name="Salamov A.A."/>
            <person name="Brown D.W."/>
            <person name="Nagy L.G."/>
            <person name="Floudas D."/>
            <person name="Held B.W."/>
            <person name="Levasseur A."/>
            <person name="Lombard V."/>
            <person name="Morin E."/>
            <person name="Otillar R."/>
            <person name="Lindquist E.A."/>
            <person name="Sun H."/>
            <person name="LaButti K.M."/>
            <person name="Schmutz J."/>
            <person name="Jabbour D."/>
            <person name="Luo H."/>
            <person name="Baker S.E."/>
            <person name="Pisabarro A.G."/>
            <person name="Walton J.D."/>
            <person name="Blanchette R.A."/>
            <person name="Henrissat B."/>
            <person name="Martin F."/>
            <person name="Cullen D."/>
            <person name="Hibbett D.S."/>
            <person name="Grigoriev I.V."/>
        </authorList>
    </citation>
    <scope>NUCLEOTIDE SEQUENCE [LARGE SCALE GENOMIC DNA]</scope>
    <source>
        <strain evidence="3">FD-172 SS1</strain>
    </source>
</reference>